<evidence type="ECO:0000313" key="1">
    <source>
        <dbReference type="EMBL" id="MBB3191699.1"/>
    </source>
</evidence>
<comment type="caution">
    <text evidence="1">The sequence shown here is derived from an EMBL/GenBank/DDBJ whole genome shotgun (WGS) entry which is preliminary data.</text>
</comment>
<sequence length="268" mass="30771">MIRSPHSRIYRGQLRHRRFLPRHHAFTYGVWMAWLDLDELPELFDGVPGYSTRRPALARFRREDYLRDDLAPHDRPLKQAVREELTRQLGSAPDGRICLLTQLRTLGVGFNPISLYYAYDAGGELRALLGEVSNTPWGERTTYACAVDPRRHSHQAAFVKAMHVSPFNPMDLTYRWRFDTPGETLAMHMETWKDGTRHFDATLTLEARPATRGVLVATLARQPWMALKTLAGIHFEALRLWLKRVPLHAHPGHPHSGAPAPHHEERSS</sequence>
<dbReference type="RefSeq" id="WP_183326621.1">
    <property type="nucleotide sequence ID" value="NZ_JACHXP010000016.1"/>
</dbReference>
<evidence type="ECO:0008006" key="3">
    <source>
        <dbReference type="Google" id="ProtNLM"/>
    </source>
</evidence>
<dbReference type="PANTHER" id="PTHR33973:SF4">
    <property type="entry name" value="OS07G0153300 PROTEIN"/>
    <property type="match status" value="1"/>
</dbReference>
<name>A0A839VEB3_9GAMM</name>
<dbReference type="EMBL" id="JACHXP010000016">
    <property type="protein sequence ID" value="MBB3191699.1"/>
    <property type="molecule type" value="Genomic_DNA"/>
</dbReference>
<gene>
    <name evidence="1" type="ORF">FHR94_002964</name>
</gene>
<proteinExistence type="predicted"/>
<dbReference type="Pfam" id="PF07103">
    <property type="entry name" value="DUF1365"/>
    <property type="match status" value="1"/>
</dbReference>
<dbReference type="Proteomes" id="UP000547614">
    <property type="component" value="Unassembled WGS sequence"/>
</dbReference>
<evidence type="ECO:0000313" key="2">
    <source>
        <dbReference type="Proteomes" id="UP000547614"/>
    </source>
</evidence>
<dbReference type="InterPro" id="IPR010775">
    <property type="entry name" value="DUF1365"/>
</dbReference>
<organism evidence="1 2">
    <name type="scientific">Halomonas cerina</name>
    <dbReference type="NCBI Taxonomy" id="447424"/>
    <lineage>
        <taxon>Bacteria</taxon>
        <taxon>Pseudomonadati</taxon>
        <taxon>Pseudomonadota</taxon>
        <taxon>Gammaproteobacteria</taxon>
        <taxon>Oceanospirillales</taxon>
        <taxon>Halomonadaceae</taxon>
        <taxon>Halomonas</taxon>
    </lineage>
</organism>
<accession>A0A839VEB3</accession>
<dbReference type="AlphaFoldDB" id="A0A839VEB3"/>
<dbReference type="PANTHER" id="PTHR33973">
    <property type="entry name" value="OS07G0153300 PROTEIN"/>
    <property type="match status" value="1"/>
</dbReference>
<protein>
    <recommendedName>
        <fullName evidence="3">DUF1365 domain-containing protein</fullName>
    </recommendedName>
</protein>
<keyword evidence="2" id="KW-1185">Reference proteome</keyword>
<reference evidence="1 2" key="1">
    <citation type="submission" date="2020-08" db="EMBL/GenBank/DDBJ databases">
        <title>Genomic Encyclopedia of Type Strains, Phase III (KMG-III): the genomes of soil and plant-associated and newly described type strains.</title>
        <authorList>
            <person name="Whitman W."/>
        </authorList>
    </citation>
    <scope>NUCLEOTIDE SEQUENCE [LARGE SCALE GENOMIC DNA]</scope>
    <source>
        <strain evidence="1 2">CECT 7282</strain>
    </source>
</reference>